<feature type="non-terminal residue" evidence="1">
    <location>
        <position position="76"/>
    </location>
</feature>
<reference evidence="1 2" key="1">
    <citation type="journal article" date="2021" name="Nat. Plants">
        <title>The Taxus genome provides insights into paclitaxel biosynthesis.</title>
        <authorList>
            <person name="Xiong X."/>
            <person name="Gou J."/>
            <person name="Liao Q."/>
            <person name="Li Y."/>
            <person name="Zhou Q."/>
            <person name="Bi G."/>
            <person name="Li C."/>
            <person name="Du R."/>
            <person name="Wang X."/>
            <person name="Sun T."/>
            <person name="Guo L."/>
            <person name="Liang H."/>
            <person name="Lu P."/>
            <person name="Wu Y."/>
            <person name="Zhang Z."/>
            <person name="Ro D.K."/>
            <person name="Shang Y."/>
            <person name="Huang S."/>
            <person name="Yan J."/>
        </authorList>
    </citation>
    <scope>NUCLEOTIDE SEQUENCE [LARGE SCALE GENOMIC DNA]</scope>
    <source>
        <strain evidence="1">Ta-2019</strain>
    </source>
</reference>
<evidence type="ECO:0000313" key="2">
    <source>
        <dbReference type="Proteomes" id="UP000824469"/>
    </source>
</evidence>
<dbReference type="AlphaFoldDB" id="A0AA38G689"/>
<evidence type="ECO:0000313" key="1">
    <source>
        <dbReference type="EMBL" id="KAH9317589.1"/>
    </source>
</evidence>
<keyword evidence="2" id="KW-1185">Reference proteome</keyword>
<dbReference type="InterPro" id="IPR036691">
    <property type="entry name" value="Endo/exonu/phosph_ase_sf"/>
</dbReference>
<dbReference type="SUPFAM" id="SSF56219">
    <property type="entry name" value="DNase I-like"/>
    <property type="match status" value="1"/>
</dbReference>
<organism evidence="1 2">
    <name type="scientific">Taxus chinensis</name>
    <name type="common">Chinese yew</name>
    <name type="synonym">Taxus wallichiana var. chinensis</name>
    <dbReference type="NCBI Taxonomy" id="29808"/>
    <lineage>
        <taxon>Eukaryota</taxon>
        <taxon>Viridiplantae</taxon>
        <taxon>Streptophyta</taxon>
        <taxon>Embryophyta</taxon>
        <taxon>Tracheophyta</taxon>
        <taxon>Spermatophyta</taxon>
        <taxon>Pinopsida</taxon>
        <taxon>Pinidae</taxon>
        <taxon>Conifers II</taxon>
        <taxon>Cupressales</taxon>
        <taxon>Taxaceae</taxon>
        <taxon>Taxus</taxon>
    </lineage>
</organism>
<feature type="non-terminal residue" evidence="1">
    <location>
        <position position="1"/>
    </location>
</feature>
<comment type="caution">
    <text evidence="1">The sequence shown here is derived from an EMBL/GenBank/DDBJ whole genome shotgun (WGS) entry which is preliminary data.</text>
</comment>
<protein>
    <submittedName>
        <fullName evidence="1">Uncharacterized protein</fullName>
    </submittedName>
</protein>
<name>A0AA38G689_TAXCH</name>
<dbReference type="Proteomes" id="UP000824469">
    <property type="component" value="Unassembled WGS sequence"/>
</dbReference>
<sequence length="76" mass="8768">NFSWQLGRVCPKRSQSVFYLFNVYGLNSIIGKREVWQDISRSLLPLEEHLLLGGDFNAITSEKDKKGGLKRNRQSQ</sequence>
<gene>
    <name evidence="1" type="ORF">KI387_019358</name>
</gene>
<proteinExistence type="predicted"/>
<dbReference type="EMBL" id="JAHRHJ020000004">
    <property type="protein sequence ID" value="KAH9317589.1"/>
    <property type="molecule type" value="Genomic_DNA"/>
</dbReference>
<accession>A0AA38G689</accession>
<dbReference type="Gene3D" id="3.60.10.10">
    <property type="entry name" value="Endonuclease/exonuclease/phosphatase"/>
    <property type="match status" value="1"/>
</dbReference>